<dbReference type="InterPro" id="IPR006938">
    <property type="entry name" value="DUF624"/>
</dbReference>
<name>A0A6N8FGA9_9BACI</name>
<keyword evidence="1" id="KW-1133">Transmembrane helix</keyword>
<sequence>MNNISSAIYTALEWITRFAYVNLLWVAFTLVGGILLGFYPSTLAMFAIVRDWLRGKYDFPIFTTFWSYFKSEFIKGNKLGIFITMLFILIGLDLFYIQVNLNHLLSWTSIPLFAFIVIFLLFLFYIFPAFVHYDLNVFQLIKNAFLIMLINPIHSFLIILCLTFVYVIMSIVPALFFIFGGITYAFMTMWLCLHAFHRIEKKKESIE</sequence>
<dbReference type="Pfam" id="PF04854">
    <property type="entry name" value="DUF624"/>
    <property type="match status" value="1"/>
</dbReference>
<protein>
    <submittedName>
        <fullName evidence="2">DUF624 domain-containing protein</fullName>
    </submittedName>
</protein>
<proteinExistence type="predicted"/>
<feature type="transmembrane region" description="Helical" evidence="1">
    <location>
        <begin position="174"/>
        <end position="193"/>
    </location>
</feature>
<keyword evidence="3" id="KW-1185">Reference proteome</keyword>
<evidence type="ECO:0000256" key="1">
    <source>
        <dbReference type="SAM" id="Phobius"/>
    </source>
</evidence>
<dbReference type="EMBL" id="WOCA01000002">
    <property type="protein sequence ID" value="MUK87716.1"/>
    <property type="molecule type" value="Genomic_DNA"/>
</dbReference>
<comment type="caution">
    <text evidence="2">The sequence shown here is derived from an EMBL/GenBank/DDBJ whole genome shotgun (WGS) entry which is preliminary data.</text>
</comment>
<evidence type="ECO:0000313" key="2">
    <source>
        <dbReference type="EMBL" id="MUK87716.1"/>
    </source>
</evidence>
<feature type="transmembrane region" description="Helical" evidence="1">
    <location>
        <begin position="110"/>
        <end position="133"/>
    </location>
</feature>
<keyword evidence="1" id="KW-0812">Transmembrane</keyword>
<organism evidence="2 3">
    <name type="scientific">Ornithinibacillus caprae</name>
    <dbReference type="NCBI Taxonomy" id="2678566"/>
    <lineage>
        <taxon>Bacteria</taxon>
        <taxon>Bacillati</taxon>
        <taxon>Bacillota</taxon>
        <taxon>Bacilli</taxon>
        <taxon>Bacillales</taxon>
        <taxon>Bacillaceae</taxon>
        <taxon>Ornithinibacillus</taxon>
    </lineage>
</organism>
<dbReference type="Proteomes" id="UP000469125">
    <property type="component" value="Unassembled WGS sequence"/>
</dbReference>
<reference evidence="2 3" key="1">
    <citation type="submission" date="2019-11" db="EMBL/GenBank/DDBJ databases">
        <authorList>
            <person name="Li X."/>
        </authorList>
    </citation>
    <scope>NUCLEOTIDE SEQUENCE [LARGE SCALE GENOMIC DNA]</scope>
    <source>
        <strain evidence="2 3">L9</strain>
    </source>
</reference>
<keyword evidence="1" id="KW-0472">Membrane</keyword>
<accession>A0A6N8FGA9</accession>
<feature type="transmembrane region" description="Helical" evidence="1">
    <location>
        <begin position="145"/>
        <end position="168"/>
    </location>
</feature>
<feature type="transmembrane region" description="Helical" evidence="1">
    <location>
        <begin position="79"/>
        <end position="98"/>
    </location>
</feature>
<feature type="transmembrane region" description="Helical" evidence="1">
    <location>
        <begin position="23"/>
        <end position="49"/>
    </location>
</feature>
<dbReference type="AlphaFoldDB" id="A0A6N8FGA9"/>
<dbReference type="RefSeq" id="WP_155667587.1">
    <property type="nucleotide sequence ID" value="NZ_WOCA01000002.1"/>
</dbReference>
<evidence type="ECO:0000313" key="3">
    <source>
        <dbReference type="Proteomes" id="UP000469125"/>
    </source>
</evidence>
<gene>
    <name evidence="2" type="ORF">GMD78_04785</name>
</gene>